<dbReference type="InterPro" id="IPR031801">
    <property type="entry name" value="VIR_N"/>
</dbReference>
<feature type="region of interest" description="Disordered" evidence="6">
    <location>
        <begin position="917"/>
        <end position="939"/>
    </location>
</feature>
<keyword evidence="3" id="KW-0507">mRNA processing</keyword>
<dbReference type="GO" id="GO:0003723">
    <property type="term" value="F:RNA binding"/>
    <property type="evidence" value="ECO:0007669"/>
    <property type="project" value="TreeGrafter"/>
</dbReference>
<accession>A0A0B7AVR5</accession>
<comment type="similarity">
    <text evidence="2">Belongs to the vir family.</text>
</comment>
<evidence type="ECO:0000256" key="5">
    <source>
        <dbReference type="ARBA" id="ARBA00023242"/>
    </source>
</evidence>
<feature type="compositionally biased region" description="Basic and acidic residues" evidence="6">
    <location>
        <begin position="285"/>
        <end position="516"/>
    </location>
</feature>
<feature type="compositionally biased region" description="Pro residues" evidence="6">
    <location>
        <begin position="138"/>
        <end position="149"/>
    </location>
</feature>
<evidence type="ECO:0000313" key="9">
    <source>
        <dbReference type="EMBL" id="CEK84107.1"/>
    </source>
</evidence>
<dbReference type="EMBL" id="HACG01037242">
    <property type="protein sequence ID" value="CEK84107.1"/>
    <property type="molecule type" value="Transcribed_RNA"/>
</dbReference>
<feature type="compositionally biased region" description="Low complexity" evidence="6">
    <location>
        <begin position="191"/>
        <end position="207"/>
    </location>
</feature>
<dbReference type="GO" id="GO:0008380">
    <property type="term" value="P:RNA splicing"/>
    <property type="evidence" value="ECO:0007669"/>
    <property type="project" value="UniProtKB-KW"/>
</dbReference>
<reference evidence="8" key="1">
    <citation type="submission" date="2014-12" db="EMBL/GenBank/DDBJ databases">
        <title>Insight into the proteome of Arion vulgaris.</title>
        <authorList>
            <person name="Aradska J."/>
            <person name="Bulat T."/>
            <person name="Smidak R."/>
            <person name="Sarate P."/>
            <person name="Gangsoo J."/>
            <person name="Sialana F."/>
            <person name="Bilban M."/>
            <person name="Lubec G."/>
        </authorList>
    </citation>
    <scope>NUCLEOTIDE SEQUENCE</scope>
    <source>
        <tissue evidence="8">Skin</tissue>
    </source>
</reference>
<dbReference type="Pfam" id="PF15912">
    <property type="entry name" value="VIR_N"/>
    <property type="match status" value="1"/>
</dbReference>
<evidence type="ECO:0000313" key="8">
    <source>
        <dbReference type="EMBL" id="CEK84106.1"/>
    </source>
</evidence>
<dbReference type="EMBL" id="HACG01037241">
    <property type="protein sequence ID" value="CEK84106.1"/>
    <property type="molecule type" value="Transcribed_RNA"/>
</dbReference>
<feature type="region of interest" description="Disordered" evidence="6">
    <location>
        <begin position="187"/>
        <end position="644"/>
    </location>
</feature>
<dbReference type="PANTHER" id="PTHR23185">
    <property type="entry name" value="PROTEIN VIRILIZER HOMOLOG"/>
    <property type="match status" value="1"/>
</dbReference>
<feature type="compositionally biased region" description="Basic and acidic residues" evidence="6">
    <location>
        <begin position="262"/>
        <end position="278"/>
    </location>
</feature>
<feature type="compositionally biased region" description="Acidic residues" evidence="6">
    <location>
        <begin position="585"/>
        <end position="603"/>
    </location>
</feature>
<gene>
    <name evidence="8" type="primary">ORF140719</name>
    <name evidence="9" type="synonym">ORF140742</name>
</gene>
<feature type="domain" description="Virilizer N-terminal" evidence="7">
    <location>
        <begin position="11"/>
        <end position="269"/>
    </location>
</feature>
<evidence type="ECO:0000256" key="2">
    <source>
        <dbReference type="ARBA" id="ARBA00008371"/>
    </source>
</evidence>
<sequence>MATTEQEDVCLLFFDTFYHQTSEEGINLDLIQFTQPVVVYELRIIPLRTQVETNLGKGCRFGGTLPSEFELQVFVNNLDKPNASTFEKLGQLEYKENKNIQLKMDRLVPTDGIILKGDYRTVTLAVYGCLTVVMPQRDSPPPPPPPLPGYPTSQSKSKIPGLDINEDDTHKSVPQQQHPLDFINEQVQKRQQQLYSSTSSSSSSAQSLTRDSHKPAALEDSFVEVLRKPSPRRERDRGSSRDRASSRDRDGGSSRSQSSSHDSYDASREKDLHERSSRDYSFPPEPKEPYDSRDKDGRNDDGRSRPRDPDIGSRGSKNEDRPRSREQDKEREYGTRRDRMSHYDSRSSEGADNRQSHSREDSRESKEYKEDSSERDSIREDLLREREREMEREKERVRELEEREREQKEMEAREKEKREQEKLDREMKEREREMKEREREKELQRERDREKELQREKETRDREQREREKELDKERERERELKEKELEKEKEREIERERDREKTVRGKDRYDHDRPQRTRTPPKQSSLDGSRSRSNSRSRRGPRSRRRSRSRSKPRASPRHHSRSRSKEVDQRSEPPPVIHQPIAAEDEDIDEDDGVEDEEIDEHEIYDSMSDRVPSKRQQRPVYDADAQEAEEGYEDISSDDEMGTMEDPSMQVHDFYELEEDQLEGPQIFNPFDFFLTQTMVLKSPALSSYEIESSKYAGVDDNELERPKEAKTLMDIMYKFAEAEHQDRWVLAMEEIPALLDKGLSYILAHEKKQDVLNTLVSWVVEGCDPNIAMTQPDAAIKVRHLKIGIKLAGCLSVLNPNIALVLLRKGIQSKLLDLFESNFIVFSVKHLALRSLARTTHFPAGIQWFLGIHPEVVGKSKGESGYQRLVRSLLQPKIVKLTMSVTALLRKVHFFESLVNLFSIIERVLSSSTQGEEGNSQKEEEEEEPPQLQPEDEKKILANLDEVTKILADPHGLIGQLHDAVPYNLLVDNHERSLDTLQAVYNVADYGCLLESIFALICCPVTISCPCICLAIHTLLNQFMSTQEGLLYLLAHPETTSGIIRCLLQSGEEPEDSGEDFPSRQLGLELVFHLQIIQFVDQLFHFRTQSQRHGKGGTSYRSEGGNNKGPRVIDDPEVISVLHGLYSVTFTTTSRDPLIGRQIMAKVLGFDRNLEAFLPFLEKTGDEDTDNLMRKSVCANYCIQLLLTAIKTFPEVKMLDRYGHRLLAVCQDSTSTKLNQLQEWLTPVKKVTSFDLDGLPSMISQLKSYTDDVKKVPPGLITVIRMINSLVASAAANASVDNMDSLNEAKYRYAIVELYSADCFPIFINILQKLSESQLKVWQQGIPYTTDHWLTYFSLIKPTSA</sequence>
<comment type="subcellular location">
    <subcellularLocation>
        <location evidence="1">Nucleus</location>
    </subcellularLocation>
</comment>
<keyword evidence="4" id="KW-0508">mRNA splicing</keyword>
<name>A0A0B7AVR5_9EUPU</name>
<dbReference type="GO" id="GO:0036396">
    <property type="term" value="C:RNA N6-methyladenosine methyltransferase complex"/>
    <property type="evidence" value="ECO:0007669"/>
    <property type="project" value="TreeGrafter"/>
</dbReference>
<evidence type="ECO:0000256" key="1">
    <source>
        <dbReference type="ARBA" id="ARBA00004123"/>
    </source>
</evidence>
<feature type="region of interest" description="Disordered" evidence="6">
    <location>
        <begin position="135"/>
        <end position="174"/>
    </location>
</feature>
<keyword evidence="5" id="KW-0539">Nucleus</keyword>
<feature type="compositionally biased region" description="Basic and acidic residues" evidence="6">
    <location>
        <begin position="225"/>
        <end position="252"/>
    </location>
</feature>
<feature type="compositionally biased region" description="Basic residues" evidence="6">
    <location>
        <begin position="534"/>
        <end position="564"/>
    </location>
</feature>
<feature type="compositionally biased region" description="Acidic residues" evidence="6">
    <location>
        <begin position="627"/>
        <end position="644"/>
    </location>
</feature>
<evidence type="ECO:0000256" key="6">
    <source>
        <dbReference type="SAM" id="MobiDB-lite"/>
    </source>
</evidence>
<evidence type="ECO:0000259" key="7">
    <source>
        <dbReference type="Pfam" id="PF15912"/>
    </source>
</evidence>
<evidence type="ECO:0000256" key="4">
    <source>
        <dbReference type="ARBA" id="ARBA00023187"/>
    </source>
</evidence>
<feature type="compositionally biased region" description="Basic and acidic residues" evidence="6">
    <location>
        <begin position="604"/>
        <end position="615"/>
    </location>
</feature>
<dbReference type="PANTHER" id="PTHR23185:SF0">
    <property type="entry name" value="PROTEIN VIRILIZER HOMOLOG"/>
    <property type="match status" value="1"/>
</dbReference>
<dbReference type="GO" id="GO:0005634">
    <property type="term" value="C:nucleus"/>
    <property type="evidence" value="ECO:0007669"/>
    <property type="project" value="UniProtKB-SubCell"/>
</dbReference>
<organism evidence="8">
    <name type="scientific">Arion vulgaris</name>
    <dbReference type="NCBI Taxonomy" id="1028688"/>
    <lineage>
        <taxon>Eukaryota</taxon>
        <taxon>Metazoa</taxon>
        <taxon>Spiralia</taxon>
        <taxon>Lophotrochozoa</taxon>
        <taxon>Mollusca</taxon>
        <taxon>Gastropoda</taxon>
        <taxon>Heterobranchia</taxon>
        <taxon>Euthyneura</taxon>
        <taxon>Panpulmonata</taxon>
        <taxon>Eupulmonata</taxon>
        <taxon>Stylommatophora</taxon>
        <taxon>Helicina</taxon>
        <taxon>Arionoidea</taxon>
        <taxon>Arionidae</taxon>
        <taxon>Arion</taxon>
    </lineage>
</organism>
<proteinExistence type="inferred from homology"/>
<protein>
    <recommendedName>
        <fullName evidence="7">Virilizer N-terminal domain-containing protein</fullName>
    </recommendedName>
</protein>
<evidence type="ECO:0000256" key="3">
    <source>
        <dbReference type="ARBA" id="ARBA00022664"/>
    </source>
</evidence>
<dbReference type="GO" id="GO:0006397">
    <property type="term" value="P:mRNA processing"/>
    <property type="evidence" value="ECO:0007669"/>
    <property type="project" value="UniProtKB-KW"/>
</dbReference>
<dbReference type="InterPro" id="IPR026736">
    <property type="entry name" value="Virilizer"/>
</dbReference>